<dbReference type="GO" id="GO:0005886">
    <property type="term" value="C:plasma membrane"/>
    <property type="evidence" value="ECO:0007669"/>
    <property type="project" value="TreeGrafter"/>
</dbReference>
<dbReference type="FunFam" id="1.10.287.630:FF:000001">
    <property type="entry name" value="Cyclic nucleotide-gated channel alpha 3"/>
    <property type="match status" value="1"/>
</dbReference>
<evidence type="ECO:0000313" key="13">
    <source>
        <dbReference type="EMBL" id="CAF3621464.1"/>
    </source>
</evidence>
<dbReference type="PROSITE" id="PS00889">
    <property type="entry name" value="CNMP_BINDING_2"/>
    <property type="match status" value="1"/>
</dbReference>
<dbReference type="EMBL" id="CAJOBD010002261">
    <property type="protein sequence ID" value="CAF3868672.1"/>
    <property type="molecule type" value="Genomic_DNA"/>
</dbReference>
<keyword evidence="2" id="KW-0813">Transport</keyword>
<evidence type="ECO:0000256" key="3">
    <source>
        <dbReference type="ARBA" id="ARBA00022692"/>
    </source>
</evidence>
<dbReference type="GO" id="GO:0005223">
    <property type="term" value="F:intracellularly cGMP-activated cation channel activity"/>
    <property type="evidence" value="ECO:0007669"/>
    <property type="project" value="TreeGrafter"/>
</dbReference>
<dbReference type="InterPro" id="IPR005821">
    <property type="entry name" value="Ion_trans_dom"/>
</dbReference>
<dbReference type="CDD" id="cd00038">
    <property type="entry name" value="CAP_ED"/>
    <property type="match status" value="1"/>
</dbReference>
<dbReference type="Gene3D" id="2.60.120.10">
    <property type="entry name" value="Jelly Rolls"/>
    <property type="match status" value="1"/>
</dbReference>
<feature type="region of interest" description="Disordered" evidence="9">
    <location>
        <begin position="1"/>
        <end position="42"/>
    </location>
</feature>
<dbReference type="PROSITE" id="PS00888">
    <property type="entry name" value="CNMP_BINDING_1"/>
    <property type="match status" value="1"/>
</dbReference>
<evidence type="ECO:0000313" key="15">
    <source>
        <dbReference type="Proteomes" id="UP000663823"/>
    </source>
</evidence>
<evidence type="ECO:0000256" key="10">
    <source>
        <dbReference type="SAM" id="Phobius"/>
    </source>
</evidence>
<comment type="caution">
    <text evidence="13">The sequence shown here is derived from an EMBL/GenBank/DDBJ whole genome shotgun (WGS) entry which is preliminary data.</text>
</comment>
<dbReference type="Pfam" id="PF00520">
    <property type="entry name" value="Ion_trans"/>
    <property type="match status" value="1"/>
</dbReference>
<comment type="subcellular location">
    <subcellularLocation>
        <location evidence="1">Membrane</location>
        <topology evidence="1">Multi-pass membrane protein</topology>
    </subcellularLocation>
</comment>
<evidence type="ECO:0000313" key="12">
    <source>
        <dbReference type="EMBL" id="CAF3566520.1"/>
    </source>
</evidence>
<dbReference type="InterPro" id="IPR018488">
    <property type="entry name" value="cNMP-bd_CS"/>
</dbReference>
<evidence type="ECO:0000259" key="11">
    <source>
        <dbReference type="PROSITE" id="PS50042"/>
    </source>
</evidence>
<dbReference type="InterPro" id="IPR000595">
    <property type="entry name" value="cNMP-bd_dom"/>
</dbReference>
<dbReference type="GO" id="GO:0044877">
    <property type="term" value="F:protein-containing complex binding"/>
    <property type="evidence" value="ECO:0007669"/>
    <property type="project" value="TreeGrafter"/>
</dbReference>
<evidence type="ECO:0000313" key="14">
    <source>
        <dbReference type="EMBL" id="CAF3868672.1"/>
    </source>
</evidence>
<dbReference type="Gene3D" id="1.10.287.630">
    <property type="entry name" value="Helix hairpin bin"/>
    <property type="match status" value="1"/>
</dbReference>
<evidence type="ECO:0000256" key="5">
    <source>
        <dbReference type="ARBA" id="ARBA00023065"/>
    </source>
</evidence>
<feature type="transmembrane region" description="Helical" evidence="10">
    <location>
        <begin position="313"/>
        <end position="334"/>
    </location>
</feature>
<dbReference type="Proteomes" id="UP000663823">
    <property type="component" value="Unassembled WGS sequence"/>
</dbReference>
<feature type="transmembrane region" description="Helical" evidence="10">
    <location>
        <begin position="168"/>
        <end position="188"/>
    </location>
</feature>
<evidence type="ECO:0000256" key="8">
    <source>
        <dbReference type="ARBA" id="ARBA00023303"/>
    </source>
</evidence>
<dbReference type="PANTHER" id="PTHR45638:SF11">
    <property type="entry name" value="CYCLIC NUCLEOTIDE-GATED CATION CHANNEL SUBUNIT A"/>
    <property type="match status" value="1"/>
</dbReference>
<sequence>MSSPLNRQHRRTAPYVIMNNHTQPPSVAYSARQPDQEQSTNVQNGIQALTDTPLEQPSQEQIEITAVSLFDLVRRARDALNITGRLRRWMRRKHQRHELPQRTDSFLEKFAPSTKNQLTQNEQSKNWVIDPSKPFYYYWSSVVSLAVLYNYIMLIGRSAFLLLQQRLLIVWLIFDYLCDACYIVDTFIQTRKGYLEQGLIVQDISKLRKNYMRSRAFILDIISLLPTDFLYFIPKLYLLPALRFNRLFRIYRTFEFSDKVETQTNHPNVFRLVSLLIIILIIIHWNACFYFIISRWIGYSSDGWVYNMTSPTANTLTTQYLYCFFWSTLVLTNIGEIPPPETDIEVLFVTADFLTGVLIFATIVGNVGSIIASMNAVRADFRQKVDQVKQYMVFRKVGKDLERRVITWFDYLWLQKQVANEDIVLGSLPQKLRVEIAIHVHLAALKRVPIFAEAQPGLLVELVTRLKLQIFSPGDYVCKKGDIGKEMYIIKRGRLSVVSDDGTKVFVTLEEGSVFGEISILNIPGSKTGNRRTANIRSVGYSDLFCLTKQDLWEVLAEYPSARDTLIERGKAHLRKDNLLDEEAAQLAQQDEAAIPEKVSKLEGNIDNLETRLARLMGEYTANMASLGQRLQTVEKIADQRRATIADNKSSRKNTLDVIDIGTNEDDV</sequence>
<dbReference type="EMBL" id="CAJOAX010000601">
    <property type="protein sequence ID" value="CAF3621464.1"/>
    <property type="molecule type" value="Genomic_DNA"/>
</dbReference>
<protein>
    <recommendedName>
        <fullName evidence="11">Cyclic nucleotide-binding domain-containing protein</fullName>
    </recommendedName>
</protein>
<evidence type="ECO:0000256" key="4">
    <source>
        <dbReference type="ARBA" id="ARBA00022989"/>
    </source>
</evidence>
<keyword evidence="7" id="KW-1071">Ligand-gated ion channel</keyword>
<dbReference type="Pfam" id="PF00027">
    <property type="entry name" value="cNMP_binding"/>
    <property type="match status" value="1"/>
</dbReference>
<keyword evidence="3 10" id="KW-0812">Transmembrane</keyword>
<dbReference type="SUPFAM" id="SSF81324">
    <property type="entry name" value="Voltage-gated potassium channels"/>
    <property type="match status" value="1"/>
</dbReference>
<feature type="transmembrane region" description="Helical" evidence="10">
    <location>
        <begin position="216"/>
        <end position="233"/>
    </location>
</feature>
<gene>
    <name evidence="12" type="ORF">FNK824_LOCUS1723</name>
    <name evidence="14" type="ORF">JBS370_LOCUS19178</name>
    <name evidence="13" type="ORF">OTI717_LOCUS7830</name>
</gene>
<evidence type="ECO:0000256" key="9">
    <source>
        <dbReference type="SAM" id="MobiDB-lite"/>
    </source>
</evidence>
<evidence type="ECO:0000256" key="2">
    <source>
        <dbReference type="ARBA" id="ARBA00022448"/>
    </source>
</evidence>
<accession>A0A818PIS2</accession>
<dbReference type="Gene3D" id="1.20.5.300">
    <property type="match status" value="1"/>
</dbReference>
<dbReference type="PANTHER" id="PTHR45638">
    <property type="entry name" value="CYCLIC NUCLEOTIDE-GATED CATION CHANNEL SUBUNIT A"/>
    <property type="match status" value="1"/>
</dbReference>
<dbReference type="FunFam" id="2.60.120.10:FF:000002">
    <property type="entry name" value="Cyclic nucleotide gated channel alpha 1a"/>
    <property type="match status" value="1"/>
</dbReference>
<feature type="domain" description="Cyclic nucleotide-binding" evidence="11">
    <location>
        <begin position="450"/>
        <end position="556"/>
    </location>
</feature>
<keyword evidence="8" id="KW-0407">Ion channel</keyword>
<dbReference type="SUPFAM" id="SSF51206">
    <property type="entry name" value="cAMP-binding domain-like"/>
    <property type="match status" value="1"/>
</dbReference>
<keyword evidence="4 10" id="KW-1133">Transmembrane helix</keyword>
<feature type="transmembrane region" description="Helical" evidence="10">
    <location>
        <begin position="269"/>
        <end position="293"/>
    </location>
</feature>
<keyword evidence="5" id="KW-0406">Ion transport</keyword>
<dbReference type="Pfam" id="PF16526">
    <property type="entry name" value="CLZ"/>
    <property type="match status" value="1"/>
</dbReference>
<evidence type="ECO:0000256" key="7">
    <source>
        <dbReference type="ARBA" id="ARBA00023286"/>
    </source>
</evidence>
<feature type="transmembrane region" description="Helical" evidence="10">
    <location>
        <begin position="135"/>
        <end position="156"/>
    </location>
</feature>
<dbReference type="InterPro" id="IPR014710">
    <property type="entry name" value="RmlC-like_jellyroll"/>
</dbReference>
<dbReference type="Gene3D" id="1.10.287.70">
    <property type="match status" value="1"/>
</dbReference>
<dbReference type="GO" id="GO:0017071">
    <property type="term" value="C:intracellular cyclic nucleotide activated cation channel complex"/>
    <property type="evidence" value="ECO:0007669"/>
    <property type="project" value="TreeGrafter"/>
</dbReference>
<dbReference type="SMART" id="SM00100">
    <property type="entry name" value="cNMP"/>
    <property type="match status" value="1"/>
</dbReference>
<dbReference type="Proteomes" id="UP000663874">
    <property type="component" value="Unassembled WGS sequence"/>
</dbReference>
<dbReference type="InterPro" id="IPR018490">
    <property type="entry name" value="cNMP-bd_dom_sf"/>
</dbReference>
<dbReference type="GO" id="GO:0005222">
    <property type="term" value="F:intracellularly cAMP-activated cation channel activity"/>
    <property type="evidence" value="ECO:0007669"/>
    <property type="project" value="TreeGrafter"/>
</dbReference>
<dbReference type="FunFam" id="1.10.287.70:FF:000072">
    <property type="entry name" value="Cyclic nucleotide gated channel beta 3"/>
    <property type="match status" value="1"/>
</dbReference>
<dbReference type="GO" id="GO:0030553">
    <property type="term" value="F:cGMP binding"/>
    <property type="evidence" value="ECO:0007669"/>
    <property type="project" value="TreeGrafter"/>
</dbReference>
<name>A0A818PIS2_9BILA</name>
<feature type="transmembrane region" description="Helical" evidence="10">
    <location>
        <begin position="346"/>
        <end position="372"/>
    </location>
</feature>
<organism evidence="13 15">
    <name type="scientific">Rotaria sordida</name>
    <dbReference type="NCBI Taxonomy" id="392033"/>
    <lineage>
        <taxon>Eukaryota</taxon>
        <taxon>Metazoa</taxon>
        <taxon>Spiralia</taxon>
        <taxon>Gnathifera</taxon>
        <taxon>Rotifera</taxon>
        <taxon>Eurotatoria</taxon>
        <taxon>Bdelloidea</taxon>
        <taxon>Philodinida</taxon>
        <taxon>Philodinidae</taxon>
        <taxon>Rotaria</taxon>
    </lineage>
</organism>
<dbReference type="AlphaFoldDB" id="A0A818PIS2"/>
<keyword evidence="6 10" id="KW-0472">Membrane</keyword>
<dbReference type="PROSITE" id="PS50042">
    <property type="entry name" value="CNMP_BINDING_3"/>
    <property type="match status" value="1"/>
</dbReference>
<dbReference type="Proteomes" id="UP000663836">
    <property type="component" value="Unassembled WGS sequence"/>
</dbReference>
<dbReference type="InterPro" id="IPR032406">
    <property type="entry name" value="CLZ_dom"/>
</dbReference>
<dbReference type="EMBL" id="CAJOBE010000094">
    <property type="protein sequence ID" value="CAF3566520.1"/>
    <property type="molecule type" value="Genomic_DNA"/>
</dbReference>
<reference evidence="13" key="1">
    <citation type="submission" date="2021-02" db="EMBL/GenBank/DDBJ databases">
        <authorList>
            <person name="Nowell W R."/>
        </authorList>
    </citation>
    <scope>NUCLEOTIDE SEQUENCE</scope>
</reference>
<dbReference type="InterPro" id="IPR050866">
    <property type="entry name" value="CNG_cation_channel"/>
</dbReference>
<proteinExistence type="predicted"/>
<evidence type="ECO:0000256" key="1">
    <source>
        <dbReference type="ARBA" id="ARBA00004141"/>
    </source>
</evidence>
<evidence type="ECO:0000256" key="6">
    <source>
        <dbReference type="ARBA" id="ARBA00023136"/>
    </source>
</evidence>